<dbReference type="EMBL" id="MFQR01000015">
    <property type="protein sequence ID" value="OGH84530.1"/>
    <property type="molecule type" value="Genomic_DNA"/>
</dbReference>
<dbReference type="Pfam" id="PF00011">
    <property type="entry name" value="HSP20"/>
    <property type="match status" value="1"/>
</dbReference>
<dbReference type="InterPro" id="IPR031107">
    <property type="entry name" value="Small_HSP"/>
</dbReference>
<proteinExistence type="inferred from homology"/>
<name>A0A1F6NL89_9BACT</name>
<reference evidence="4 5" key="1">
    <citation type="journal article" date="2016" name="Nat. Commun.">
        <title>Thousands of microbial genomes shed light on interconnected biogeochemical processes in an aquifer system.</title>
        <authorList>
            <person name="Anantharaman K."/>
            <person name="Brown C.T."/>
            <person name="Hug L.A."/>
            <person name="Sharon I."/>
            <person name="Castelle C.J."/>
            <person name="Probst A.J."/>
            <person name="Thomas B.C."/>
            <person name="Singh A."/>
            <person name="Wilkins M.J."/>
            <person name="Karaoz U."/>
            <person name="Brodie E.L."/>
            <person name="Williams K.H."/>
            <person name="Hubbard S.S."/>
            <person name="Banfield J.F."/>
        </authorList>
    </citation>
    <scope>NUCLEOTIDE SEQUENCE [LARGE SCALE GENOMIC DNA]</scope>
</reference>
<evidence type="ECO:0000256" key="1">
    <source>
        <dbReference type="PROSITE-ProRule" id="PRU00285"/>
    </source>
</evidence>
<comment type="caution">
    <text evidence="4">The sequence shown here is derived from an EMBL/GenBank/DDBJ whole genome shotgun (WGS) entry which is preliminary data.</text>
</comment>
<dbReference type="Gene3D" id="2.60.40.790">
    <property type="match status" value="1"/>
</dbReference>
<protein>
    <recommendedName>
        <fullName evidence="3">SHSP domain-containing protein</fullName>
    </recommendedName>
</protein>
<organism evidence="4 5">
    <name type="scientific">Candidatus Magasanikbacteria bacterium RIFOXYA2_FULL_44_8</name>
    <dbReference type="NCBI Taxonomy" id="1798696"/>
    <lineage>
        <taxon>Bacteria</taxon>
        <taxon>Candidatus Magasanikiibacteriota</taxon>
    </lineage>
</organism>
<evidence type="ECO:0000313" key="5">
    <source>
        <dbReference type="Proteomes" id="UP000177803"/>
    </source>
</evidence>
<accession>A0A1F6NL89</accession>
<evidence type="ECO:0000259" key="3">
    <source>
        <dbReference type="PROSITE" id="PS01031"/>
    </source>
</evidence>
<dbReference type="InterPro" id="IPR002068">
    <property type="entry name" value="A-crystallin/Hsp20_dom"/>
</dbReference>
<comment type="similarity">
    <text evidence="1 2">Belongs to the small heat shock protein (HSP20) family.</text>
</comment>
<dbReference type="CDD" id="cd06464">
    <property type="entry name" value="ACD_sHsps-like"/>
    <property type="match status" value="1"/>
</dbReference>
<dbReference type="AlphaFoldDB" id="A0A1F6NL89"/>
<dbReference type="SUPFAM" id="SSF49764">
    <property type="entry name" value="HSP20-like chaperones"/>
    <property type="match status" value="1"/>
</dbReference>
<feature type="domain" description="SHSP" evidence="3">
    <location>
        <begin position="29"/>
        <end position="141"/>
    </location>
</feature>
<evidence type="ECO:0000256" key="2">
    <source>
        <dbReference type="RuleBase" id="RU003616"/>
    </source>
</evidence>
<dbReference type="PANTHER" id="PTHR11527">
    <property type="entry name" value="HEAT-SHOCK PROTEIN 20 FAMILY MEMBER"/>
    <property type="match status" value="1"/>
</dbReference>
<dbReference type="Proteomes" id="UP000177803">
    <property type="component" value="Unassembled WGS sequence"/>
</dbReference>
<gene>
    <name evidence="4" type="ORF">A2261_02790</name>
</gene>
<evidence type="ECO:0000313" key="4">
    <source>
        <dbReference type="EMBL" id="OGH84530.1"/>
    </source>
</evidence>
<dbReference type="InterPro" id="IPR008978">
    <property type="entry name" value="HSP20-like_chaperone"/>
</dbReference>
<sequence length="147" mass="16229">MSIIHYNSMLDPFAEMEEMMSRMPSLQNQSMKAFMPAMDVYETDKAVVIESPLAGVNPEDVKVNVENGVLTISGGSKKEHEVDEKNYYRKEVRSGAFFRQVALPAPVMEDKVSAEFEDGVLKITCPKAVAAASKQVNVKVVNKGGKK</sequence>
<dbReference type="PROSITE" id="PS01031">
    <property type="entry name" value="SHSP"/>
    <property type="match status" value="1"/>
</dbReference>